<organism evidence="2 3">
    <name type="scientific">Ancylobacter mangrovi</name>
    <dbReference type="NCBI Taxonomy" id="2972472"/>
    <lineage>
        <taxon>Bacteria</taxon>
        <taxon>Pseudomonadati</taxon>
        <taxon>Pseudomonadota</taxon>
        <taxon>Alphaproteobacteria</taxon>
        <taxon>Hyphomicrobiales</taxon>
        <taxon>Xanthobacteraceae</taxon>
        <taxon>Ancylobacter</taxon>
    </lineage>
</organism>
<feature type="chain" id="PRO_5040986125" evidence="1">
    <location>
        <begin position="28"/>
        <end position="159"/>
    </location>
</feature>
<protein>
    <submittedName>
        <fullName evidence="2">Uncharacterized protein</fullName>
    </submittedName>
</protein>
<reference evidence="2" key="1">
    <citation type="submission" date="2022-08" db="EMBL/GenBank/DDBJ databases">
        <authorList>
            <person name="Li F."/>
        </authorList>
    </citation>
    <scope>NUCLEOTIDE SEQUENCE</scope>
    <source>
        <strain evidence="2">MQZ15Z-1</strain>
    </source>
</reference>
<name>A0A9X2PF46_9HYPH</name>
<dbReference type="RefSeq" id="WP_258734698.1">
    <property type="nucleotide sequence ID" value="NZ_JANTHZ010000013.1"/>
</dbReference>
<sequence length="159" mass="17008">MKIANLTMSGVAATLGLCALSATPGLAQDVYVRTTEPAGPVLAVPAEPGPTVIVREEPSYDAPDYVVTQPPHVVVREAPTYEAPAYEAPADEPPAYEPRQVIVAEPADGPYAGNGWYREVPPYPAPLPRAVNRRAPASDCRMVERETRSGLIRVSTLCE</sequence>
<accession>A0A9X2PF46</accession>
<comment type="caution">
    <text evidence="2">The sequence shown here is derived from an EMBL/GenBank/DDBJ whole genome shotgun (WGS) entry which is preliminary data.</text>
</comment>
<gene>
    <name evidence="2" type="ORF">NVS89_20860</name>
</gene>
<dbReference type="EMBL" id="JANTHZ010000013">
    <property type="protein sequence ID" value="MCS0497546.1"/>
    <property type="molecule type" value="Genomic_DNA"/>
</dbReference>
<evidence type="ECO:0000313" key="3">
    <source>
        <dbReference type="Proteomes" id="UP001151088"/>
    </source>
</evidence>
<dbReference type="AlphaFoldDB" id="A0A9X2PF46"/>
<feature type="signal peptide" evidence="1">
    <location>
        <begin position="1"/>
        <end position="27"/>
    </location>
</feature>
<proteinExistence type="predicted"/>
<dbReference type="Proteomes" id="UP001151088">
    <property type="component" value="Unassembled WGS sequence"/>
</dbReference>
<keyword evidence="3" id="KW-1185">Reference proteome</keyword>
<evidence type="ECO:0000256" key="1">
    <source>
        <dbReference type="SAM" id="SignalP"/>
    </source>
</evidence>
<evidence type="ECO:0000313" key="2">
    <source>
        <dbReference type="EMBL" id="MCS0497546.1"/>
    </source>
</evidence>
<keyword evidence="1" id="KW-0732">Signal</keyword>